<dbReference type="InterPro" id="IPR000719">
    <property type="entry name" value="Prot_kinase_dom"/>
</dbReference>
<comment type="caution">
    <text evidence="16">The sequence shown here is derived from an EMBL/GenBank/DDBJ whole genome shotgun (WGS) entry which is preliminary data.</text>
</comment>
<proteinExistence type="predicted"/>
<evidence type="ECO:0000256" key="11">
    <source>
        <dbReference type="ARBA" id="ARBA00023180"/>
    </source>
</evidence>
<evidence type="ECO:0000256" key="1">
    <source>
        <dbReference type="ARBA" id="ARBA00004479"/>
    </source>
</evidence>
<accession>A0A396JHP5</accession>
<comment type="subcellular location">
    <subcellularLocation>
        <location evidence="1">Membrane</location>
        <topology evidence="1">Single-pass type I membrane protein</topology>
    </subcellularLocation>
</comment>
<dbReference type="PROSITE" id="PS50011">
    <property type="entry name" value="PROTEIN_KINASE_DOM"/>
    <property type="match status" value="1"/>
</dbReference>
<keyword evidence="9 13" id="KW-1133">Transmembrane helix</keyword>
<keyword evidence="6 12" id="KW-0547">Nucleotide-binding</keyword>
<dbReference type="AlphaFoldDB" id="A0A396JHP5"/>
<evidence type="ECO:0000313" key="16">
    <source>
        <dbReference type="EMBL" id="RHN77749.1"/>
    </source>
</evidence>
<name>A0A396JHP5_MEDTR</name>
<evidence type="ECO:0000259" key="15">
    <source>
        <dbReference type="PROSITE" id="PS50011"/>
    </source>
</evidence>
<dbReference type="GO" id="GO:0004674">
    <property type="term" value="F:protein serine/threonine kinase activity"/>
    <property type="evidence" value="ECO:0007669"/>
    <property type="project" value="UniProtKB-KW"/>
</dbReference>
<dbReference type="GO" id="GO:0008889">
    <property type="term" value="F:glycerophosphodiester phosphodiesterase activity"/>
    <property type="evidence" value="ECO:0007669"/>
    <property type="project" value="UniProtKB-EC"/>
</dbReference>
<dbReference type="InterPro" id="IPR011009">
    <property type="entry name" value="Kinase-like_dom_sf"/>
</dbReference>
<reference evidence="17" key="1">
    <citation type="journal article" date="2018" name="Nat. Plants">
        <title>Whole-genome landscape of Medicago truncatula symbiotic genes.</title>
        <authorList>
            <person name="Pecrix Y."/>
            <person name="Staton S.E."/>
            <person name="Sallet E."/>
            <person name="Lelandais-Briere C."/>
            <person name="Moreau S."/>
            <person name="Carrere S."/>
            <person name="Blein T."/>
            <person name="Jardinaud M.F."/>
            <person name="Latrasse D."/>
            <person name="Zouine M."/>
            <person name="Zahm M."/>
            <person name="Kreplak J."/>
            <person name="Mayjonade B."/>
            <person name="Satge C."/>
            <person name="Perez M."/>
            <person name="Cauet S."/>
            <person name="Marande W."/>
            <person name="Chantry-Darmon C."/>
            <person name="Lopez-Roques C."/>
            <person name="Bouchez O."/>
            <person name="Berard A."/>
            <person name="Debelle F."/>
            <person name="Munos S."/>
            <person name="Bendahmane A."/>
            <person name="Berges H."/>
            <person name="Niebel A."/>
            <person name="Buitink J."/>
            <person name="Frugier F."/>
            <person name="Benhamed M."/>
            <person name="Crespi M."/>
            <person name="Gouzy J."/>
            <person name="Gamas P."/>
        </authorList>
    </citation>
    <scope>NUCLEOTIDE SEQUENCE [LARGE SCALE GENOMIC DNA]</scope>
    <source>
        <strain evidence="17">cv. Jemalong A17</strain>
    </source>
</reference>
<evidence type="ECO:0000256" key="12">
    <source>
        <dbReference type="PROSITE-ProRule" id="PRU10141"/>
    </source>
</evidence>
<dbReference type="FunFam" id="1.10.510.10:FF:000590">
    <property type="entry name" value="PR5-like receptor kinase"/>
    <property type="match status" value="1"/>
</dbReference>
<feature type="chain" id="PRO_5017336151" evidence="14">
    <location>
        <begin position="23"/>
        <end position="592"/>
    </location>
</feature>
<dbReference type="Pfam" id="PF07714">
    <property type="entry name" value="PK_Tyr_Ser-Thr"/>
    <property type="match status" value="1"/>
</dbReference>
<keyword evidence="16" id="KW-0378">Hydrolase</keyword>
<dbReference type="InterPro" id="IPR017441">
    <property type="entry name" value="Protein_kinase_ATP_BS"/>
</dbReference>
<dbReference type="GO" id="GO:0016020">
    <property type="term" value="C:membrane"/>
    <property type="evidence" value="ECO:0007669"/>
    <property type="project" value="UniProtKB-SubCell"/>
</dbReference>
<evidence type="ECO:0000256" key="8">
    <source>
        <dbReference type="ARBA" id="ARBA00022840"/>
    </source>
</evidence>
<keyword evidence="2" id="KW-0723">Serine/threonine-protein kinase</keyword>
<keyword evidence="11" id="KW-0325">Glycoprotein</keyword>
<feature type="signal peptide" evidence="14">
    <location>
        <begin position="1"/>
        <end position="22"/>
    </location>
</feature>
<evidence type="ECO:0000256" key="9">
    <source>
        <dbReference type="ARBA" id="ARBA00022989"/>
    </source>
</evidence>
<dbReference type="Proteomes" id="UP000265566">
    <property type="component" value="Chromosome 1"/>
</dbReference>
<dbReference type="PROSITE" id="PS00107">
    <property type="entry name" value="PROTEIN_KINASE_ATP"/>
    <property type="match status" value="1"/>
</dbReference>
<dbReference type="InterPro" id="IPR025287">
    <property type="entry name" value="WAK_GUB"/>
</dbReference>
<dbReference type="Gramene" id="rna1236">
    <property type="protein sequence ID" value="RHN77749.1"/>
    <property type="gene ID" value="gene1236"/>
</dbReference>
<keyword evidence="4 13" id="KW-0812">Transmembrane</keyword>
<keyword evidence="8 12" id="KW-0067">ATP-binding</keyword>
<gene>
    <name evidence="16" type="ORF">MtrunA17_Chr1g0158101</name>
</gene>
<evidence type="ECO:0000256" key="4">
    <source>
        <dbReference type="ARBA" id="ARBA00022692"/>
    </source>
</evidence>
<protein>
    <submittedName>
        <fullName evidence="16">Putative glycerophosphodiester phosphodiesterase, protein kinase RLK-Pelle-LRK10L-2 family</fullName>
        <ecNumber evidence="16">3.1.4.46</ecNumber>
    </submittedName>
</protein>
<evidence type="ECO:0000256" key="5">
    <source>
        <dbReference type="ARBA" id="ARBA00022729"/>
    </source>
</evidence>
<dbReference type="InterPro" id="IPR045874">
    <property type="entry name" value="LRK10/LRL21-25-like"/>
</dbReference>
<evidence type="ECO:0000313" key="17">
    <source>
        <dbReference type="Proteomes" id="UP000265566"/>
    </source>
</evidence>
<keyword evidence="10 13" id="KW-0472">Membrane</keyword>
<sequence>MAGAHTTLIMLLILLNLQLINSSSYHDEWTELSCGPNEPIIRFPFQLVKESSQDQCVYPEFCLYCTKNKRTMIVLSSNSGPIKFFVTQIMYEYVKIYISDPDNCFPKMFLDRKLNNSSFLPYYRFPEESESTVAFFNCSSVKKRHLRNQYQINKDSQDMITCPIYASYSDESVVKLDLASCTKMIEVSATIDANHLSTNSFSLSWHKTNCDVCEAKGMKCRWNTNSSKRDIECFNRKRIRKTIYIPNSLIFASTGSIILGLVIIAITKIYLHFRGKKEDQVRIDKFLDDFRAQKPARFSYADIKTITGGFKEKLGEGAHGTVFKGKLSSDILVAVKILNNTQGEGKEFITEVEIMGKIHHINVVRLLGFCAELGNPSCSSAQISLGIAKGIEYLHEGCSHPILHFDINPHNVLLDETFTPKISDFGLAKLCSKNISVVSMTAARGTLGYMAPEVLSRNFGNVSLKSDIYSYGMLLLEMVGGRKNVDSSSAETFHSLYREWIYNLLEGDIYMNIEDEGDAKFAKKLAIVGLWCIQWQPMNRPSIKTVIQMLETEDDSQLTFPPNPFHSTNSITTSEGSLARRPFQFQMEVIQE</sequence>
<evidence type="ECO:0000256" key="3">
    <source>
        <dbReference type="ARBA" id="ARBA00022679"/>
    </source>
</evidence>
<dbReference type="Gene3D" id="3.30.200.20">
    <property type="entry name" value="Phosphorylase Kinase, domain 1"/>
    <property type="match status" value="1"/>
</dbReference>
<dbReference type="GO" id="GO:0030247">
    <property type="term" value="F:polysaccharide binding"/>
    <property type="evidence" value="ECO:0007669"/>
    <property type="project" value="InterPro"/>
</dbReference>
<dbReference type="EMBL" id="PSQE01000001">
    <property type="protein sequence ID" value="RHN77749.1"/>
    <property type="molecule type" value="Genomic_DNA"/>
</dbReference>
<evidence type="ECO:0000256" key="7">
    <source>
        <dbReference type="ARBA" id="ARBA00022777"/>
    </source>
</evidence>
<evidence type="ECO:0000256" key="2">
    <source>
        <dbReference type="ARBA" id="ARBA00022527"/>
    </source>
</evidence>
<feature type="transmembrane region" description="Helical" evidence="13">
    <location>
        <begin position="249"/>
        <end position="271"/>
    </location>
</feature>
<dbReference type="SUPFAM" id="SSF56112">
    <property type="entry name" value="Protein kinase-like (PK-like)"/>
    <property type="match status" value="1"/>
</dbReference>
<evidence type="ECO:0000256" key="6">
    <source>
        <dbReference type="ARBA" id="ARBA00022741"/>
    </source>
</evidence>
<feature type="binding site" evidence="12">
    <location>
        <position position="336"/>
    </location>
    <ligand>
        <name>ATP</name>
        <dbReference type="ChEBI" id="CHEBI:30616"/>
    </ligand>
</feature>
<feature type="domain" description="Protein kinase" evidence="15">
    <location>
        <begin position="308"/>
        <end position="566"/>
    </location>
</feature>
<dbReference type="Pfam" id="PF00069">
    <property type="entry name" value="Pkinase"/>
    <property type="match status" value="1"/>
</dbReference>
<dbReference type="PANTHER" id="PTHR27009">
    <property type="entry name" value="RUST RESISTANCE KINASE LR10-RELATED"/>
    <property type="match status" value="1"/>
</dbReference>
<dbReference type="InterPro" id="IPR001245">
    <property type="entry name" value="Ser-Thr/Tyr_kinase_cat_dom"/>
</dbReference>
<keyword evidence="3" id="KW-0808">Transferase</keyword>
<keyword evidence="5 14" id="KW-0732">Signal</keyword>
<organism evidence="16 17">
    <name type="scientific">Medicago truncatula</name>
    <name type="common">Barrel medic</name>
    <name type="synonym">Medicago tribuloides</name>
    <dbReference type="NCBI Taxonomy" id="3880"/>
    <lineage>
        <taxon>Eukaryota</taxon>
        <taxon>Viridiplantae</taxon>
        <taxon>Streptophyta</taxon>
        <taxon>Embryophyta</taxon>
        <taxon>Tracheophyta</taxon>
        <taxon>Spermatophyta</taxon>
        <taxon>Magnoliopsida</taxon>
        <taxon>eudicotyledons</taxon>
        <taxon>Gunneridae</taxon>
        <taxon>Pentapetalae</taxon>
        <taxon>rosids</taxon>
        <taxon>fabids</taxon>
        <taxon>Fabales</taxon>
        <taxon>Fabaceae</taxon>
        <taxon>Papilionoideae</taxon>
        <taxon>50 kb inversion clade</taxon>
        <taxon>NPAAA clade</taxon>
        <taxon>Hologalegina</taxon>
        <taxon>IRL clade</taxon>
        <taxon>Trifolieae</taxon>
        <taxon>Medicago</taxon>
    </lineage>
</organism>
<keyword evidence="7 16" id="KW-0418">Kinase</keyword>
<dbReference type="Pfam" id="PF13947">
    <property type="entry name" value="GUB_WAK_bind"/>
    <property type="match status" value="1"/>
</dbReference>
<dbReference type="GO" id="GO:0005524">
    <property type="term" value="F:ATP binding"/>
    <property type="evidence" value="ECO:0007669"/>
    <property type="project" value="UniProtKB-UniRule"/>
</dbReference>
<evidence type="ECO:0000256" key="13">
    <source>
        <dbReference type="SAM" id="Phobius"/>
    </source>
</evidence>
<evidence type="ECO:0000256" key="14">
    <source>
        <dbReference type="SAM" id="SignalP"/>
    </source>
</evidence>
<dbReference type="EC" id="3.1.4.46" evidence="16"/>
<dbReference type="Gene3D" id="1.10.510.10">
    <property type="entry name" value="Transferase(Phosphotransferase) domain 1"/>
    <property type="match status" value="1"/>
</dbReference>
<evidence type="ECO:0000256" key="10">
    <source>
        <dbReference type="ARBA" id="ARBA00023136"/>
    </source>
</evidence>